<evidence type="ECO:0000313" key="3">
    <source>
        <dbReference type="Proteomes" id="UP000663193"/>
    </source>
</evidence>
<dbReference type="EMBL" id="CP069038">
    <property type="protein sequence ID" value="QRD03989.1"/>
    <property type="molecule type" value="Genomic_DNA"/>
</dbReference>
<dbReference type="Proteomes" id="UP000663193">
    <property type="component" value="Chromosome 16"/>
</dbReference>
<evidence type="ECO:0000256" key="1">
    <source>
        <dbReference type="SAM" id="MobiDB-lite"/>
    </source>
</evidence>
<dbReference type="KEGG" id="pno:SNOG_13845"/>
<keyword evidence="3" id="KW-1185">Reference proteome</keyword>
<dbReference type="RefSeq" id="XP_001804047.1">
    <property type="nucleotide sequence ID" value="XM_001803995.1"/>
</dbReference>
<reference evidence="3" key="1">
    <citation type="journal article" date="2021" name="BMC Genomics">
        <title>Chromosome-level genome assembly and manually-curated proteome of model necrotroph Parastagonospora nodorum Sn15 reveals a genome-wide trove of candidate effector homologs, and redundancy of virulence-related functions within an accessory chromosome.</title>
        <authorList>
            <person name="Bertazzoni S."/>
            <person name="Jones D.A.B."/>
            <person name="Phan H.T."/>
            <person name="Tan K.-C."/>
            <person name="Hane J.K."/>
        </authorList>
    </citation>
    <scope>NUCLEOTIDE SEQUENCE [LARGE SCALE GENOMIC DNA]</scope>
    <source>
        <strain evidence="3">SN15 / ATCC MYA-4574 / FGSC 10173)</strain>
    </source>
</reference>
<sequence>MGLYVEEYVPVFSSLLDFMTPEEIERRSESLGNYWLRYWQRQKQKDDREARIETCLIKIRKALNELRGRNTKMLKLKGHWKRLDPANDAAQASWQHQRQKQRGYKKLGKHMR</sequence>
<dbReference type="AlphaFoldDB" id="A0A7U2FEY1"/>
<evidence type="ECO:0000313" key="2">
    <source>
        <dbReference type="EMBL" id="QRD03989.1"/>
    </source>
</evidence>
<accession>A0A7U2FEY1</accession>
<dbReference type="VEuPathDB" id="FungiDB:JI435_138450"/>
<feature type="region of interest" description="Disordered" evidence="1">
    <location>
        <begin position="88"/>
        <end position="112"/>
    </location>
</feature>
<gene>
    <name evidence="2" type="ORF">JI435_138450</name>
</gene>
<protein>
    <submittedName>
        <fullName evidence="2">Uncharacterized protein</fullName>
    </submittedName>
</protein>
<feature type="compositionally biased region" description="Basic residues" evidence="1">
    <location>
        <begin position="97"/>
        <end position="112"/>
    </location>
</feature>
<name>A0A7U2FEY1_PHANO</name>
<proteinExistence type="predicted"/>
<organism evidence="2 3">
    <name type="scientific">Phaeosphaeria nodorum (strain SN15 / ATCC MYA-4574 / FGSC 10173)</name>
    <name type="common">Glume blotch fungus</name>
    <name type="synonym">Parastagonospora nodorum</name>
    <dbReference type="NCBI Taxonomy" id="321614"/>
    <lineage>
        <taxon>Eukaryota</taxon>
        <taxon>Fungi</taxon>
        <taxon>Dikarya</taxon>
        <taxon>Ascomycota</taxon>
        <taxon>Pezizomycotina</taxon>
        <taxon>Dothideomycetes</taxon>
        <taxon>Pleosporomycetidae</taxon>
        <taxon>Pleosporales</taxon>
        <taxon>Pleosporineae</taxon>
        <taxon>Phaeosphaeriaceae</taxon>
        <taxon>Parastagonospora</taxon>
    </lineage>
</organism>